<dbReference type="Pfam" id="PF13602">
    <property type="entry name" value="ADH_zinc_N_2"/>
    <property type="match status" value="1"/>
</dbReference>
<dbReference type="PANTHER" id="PTHR11695:SF294">
    <property type="entry name" value="RETICULON-4-INTERACTING PROTEIN 1, MITOCHONDRIAL"/>
    <property type="match status" value="1"/>
</dbReference>
<evidence type="ECO:0000256" key="1">
    <source>
        <dbReference type="ARBA" id="ARBA00023002"/>
    </source>
</evidence>
<dbReference type="OrthoDB" id="42866at2759"/>
<sequence length="343" mass="37199">MTKGTPQTMKAWVQTDDYGLENLKLETAHPVPTIDDSQDQVLIKVQASSINPVDYKLMKGNMSLFMKRSFPHVVGFDVCGIIVAKSKASKGDFKVGDVVYGDTGDRGSCAEYMVCPSDFVVKKPQNISAEEAASVPLVGLTAYQGLKFKGNIKKGDKVLVLGGSGGVGSMAIQMAKIMGAKHVTTTSSNVELVDSLGADQVINYKEGKWEVILNGAEYDIVFDCVGGGWERSHQVLKKGGVFVTISSEEENGPDVLSIGRVFSMVGNTIGRKAMAAIGMGPNYEFFLTNAGAPKDMTEISEWIEARKLRVIMDPTSPYKYEDTKDAFKLLMSHRAKGKLAISW</sequence>
<proteinExistence type="predicted"/>
<dbReference type="CDD" id="cd08267">
    <property type="entry name" value="MDR1"/>
    <property type="match status" value="1"/>
</dbReference>
<dbReference type="PROSITE" id="PS01162">
    <property type="entry name" value="QOR_ZETA_CRYSTAL"/>
    <property type="match status" value="1"/>
</dbReference>
<dbReference type="InterPro" id="IPR050700">
    <property type="entry name" value="YIM1/Zinc_Alcohol_DH_Fams"/>
</dbReference>
<dbReference type="InterPro" id="IPR036291">
    <property type="entry name" value="NAD(P)-bd_dom_sf"/>
</dbReference>
<dbReference type="RefSeq" id="XP_014161547.1">
    <property type="nucleotide sequence ID" value="XM_014306072.1"/>
</dbReference>
<dbReference type="AlphaFoldDB" id="A0A0L0GF31"/>
<dbReference type="PANTHER" id="PTHR11695">
    <property type="entry name" value="ALCOHOL DEHYDROGENASE RELATED"/>
    <property type="match status" value="1"/>
</dbReference>
<dbReference type="EMBL" id="KQ241603">
    <property type="protein sequence ID" value="KNC87645.1"/>
    <property type="molecule type" value="Genomic_DNA"/>
</dbReference>
<dbReference type="SUPFAM" id="SSF51735">
    <property type="entry name" value="NAD(P)-binding Rossmann-fold domains"/>
    <property type="match status" value="1"/>
</dbReference>
<gene>
    <name evidence="3" type="ORF">SARC_00274</name>
</gene>
<dbReference type="Gene3D" id="3.90.180.10">
    <property type="entry name" value="Medium-chain alcohol dehydrogenases, catalytic domain"/>
    <property type="match status" value="1"/>
</dbReference>
<dbReference type="GO" id="GO:0016491">
    <property type="term" value="F:oxidoreductase activity"/>
    <property type="evidence" value="ECO:0007669"/>
    <property type="project" value="UniProtKB-KW"/>
</dbReference>
<dbReference type="GeneID" id="25900778"/>
<dbReference type="SUPFAM" id="SSF50129">
    <property type="entry name" value="GroES-like"/>
    <property type="match status" value="1"/>
</dbReference>
<feature type="domain" description="Enoyl reductase (ER)" evidence="2">
    <location>
        <begin position="19"/>
        <end position="341"/>
    </location>
</feature>
<dbReference type="GO" id="GO:0008270">
    <property type="term" value="F:zinc ion binding"/>
    <property type="evidence" value="ECO:0007669"/>
    <property type="project" value="InterPro"/>
</dbReference>
<dbReference type="Pfam" id="PF08240">
    <property type="entry name" value="ADH_N"/>
    <property type="match status" value="1"/>
</dbReference>
<evidence type="ECO:0000313" key="4">
    <source>
        <dbReference type="Proteomes" id="UP000054560"/>
    </source>
</evidence>
<protein>
    <recommendedName>
        <fullName evidence="2">Enoyl reductase (ER) domain-containing protein</fullName>
    </recommendedName>
</protein>
<dbReference type="InterPro" id="IPR002364">
    <property type="entry name" value="Quin_OxRdtase/zeta-crystal_CS"/>
</dbReference>
<keyword evidence="1" id="KW-0560">Oxidoreductase</keyword>
<evidence type="ECO:0000259" key="2">
    <source>
        <dbReference type="SMART" id="SM00829"/>
    </source>
</evidence>
<accession>A0A0L0GF31</accession>
<dbReference type="Gene3D" id="3.40.50.720">
    <property type="entry name" value="NAD(P)-binding Rossmann-like Domain"/>
    <property type="match status" value="1"/>
</dbReference>
<dbReference type="SMART" id="SM00829">
    <property type="entry name" value="PKS_ER"/>
    <property type="match status" value="1"/>
</dbReference>
<name>A0A0L0GF31_9EUKA</name>
<dbReference type="STRING" id="667725.A0A0L0GF31"/>
<dbReference type="Proteomes" id="UP000054560">
    <property type="component" value="Unassembled WGS sequence"/>
</dbReference>
<reference evidence="3 4" key="1">
    <citation type="submission" date="2011-02" db="EMBL/GenBank/DDBJ databases">
        <title>The Genome Sequence of Sphaeroforma arctica JP610.</title>
        <authorList>
            <consortium name="The Broad Institute Genome Sequencing Platform"/>
            <person name="Russ C."/>
            <person name="Cuomo C."/>
            <person name="Young S.K."/>
            <person name="Zeng Q."/>
            <person name="Gargeya S."/>
            <person name="Alvarado L."/>
            <person name="Berlin A."/>
            <person name="Chapman S.B."/>
            <person name="Chen Z."/>
            <person name="Freedman E."/>
            <person name="Gellesch M."/>
            <person name="Goldberg J."/>
            <person name="Griggs A."/>
            <person name="Gujja S."/>
            <person name="Heilman E."/>
            <person name="Heiman D."/>
            <person name="Howarth C."/>
            <person name="Mehta T."/>
            <person name="Neiman D."/>
            <person name="Pearson M."/>
            <person name="Roberts A."/>
            <person name="Saif S."/>
            <person name="Shea T."/>
            <person name="Shenoy N."/>
            <person name="Sisk P."/>
            <person name="Stolte C."/>
            <person name="Sykes S."/>
            <person name="White J."/>
            <person name="Yandava C."/>
            <person name="Burger G."/>
            <person name="Gray M.W."/>
            <person name="Holland P.W.H."/>
            <person name="King N."/>
            <person name="Lang F.B.F."/>
            <person name="Roger A.J."/>
            <person name="Ruiz-Trillo I."/>
            <person name="Haas B."/>
            <person name="Nusbaum C."/>
            <person name="Birren B."/>
        </authorList>
    </citation>
    <scope>NUCLEOTIDE SEQUENCE [LARGE SCALE GENOMIC DNA]</scope>
    <source>
        <strain evidence="3 4">JP610</strain>
    </source>
</reference>
<keyword evidence="4" id="KW-1185">Reference proteome</keyword>
<dbReference type="InterPro" id="IPR020843">
    <property type="entry name" value="ER"/>
</dbReference>
<dbReference type="eggNOG" id="KOG1198">
    <property type="taxonomic scope" value="Eukaryota"/>
</dbReference>
<dbReference type="InterPro" id="IPR011032">
    <property type="entry name" value="GroES-like_sf"/>
</dbReference>
<evidence type="ECO:0000313" key="3">
    <source>
        <dbReference type="EMBL" id="KNC87645.1"/>
    </source>
</evidence>
<dbReference type="InterPro" id="IPR013154">
    <property type="entry name" value="ADH-like_N"/>
</dbReference>
<organism evidence="3 4">
    <name type="scientific">Sphaeroforma arctica JP610</name>
    <dbReference type="NCBI Taxonomy" id="667725"/>
    <lineage>
        <taxon>Eukaryota</taxon>
        <taxon>Ichthyosporea</taxon>
        <taxon>Ichthyophonida</taxon>
        <taxon>Sphaeroforma</taxon>
    </lineage>
</organism>